<evidence type="ECO:0000256" key="1">
    <source>
        <dbReference type="SAM" id="Phobius"/>
    </source>
</evidence>
<proteinExistence type="predicted"/>
<dbReference type="EMBL" id="VNHS01000014">
    <property type="protein sequence ID" value="TYP69608.1"/>
    <property type="molecule type" value="Genomic_DNA"/>
</dbReference>
<keyword evidence="1" id="KW-0812">Transmembrane</keyword>
<keyword evidence="3" id="KW-1185">Reference proteome</keyword>
<gene>
    <name evidence="2" type="ORF">BCM02_114125</name>
</gene>
<evidence type="ECO:0000313" key="3">
    <source>
        <dbReference type="Proteomes" id="UP000323257"/>
    </source>
</evidence>
<reference evidence="2 3" key="1">
    <citation type="submission" date="2019-07" db="EMBL/GenBank/DDBJ databases">
        <title>Genomic Encyclopedia of Type Strains, Phase III (KMG-III): the genomes of soil and plant-associated and newly described type strains.</title>
        <authorList>
            <person name="Whitman W."/>
        </authorList>
    </citation>
    <scope>NUCLEOTIDE SEQUENCE [LARGE SCALE GENOMIC DNA]</scope>
    <source>
        <strain evidence="2 3">BL24</strain>
    </source>
</reference>
<keyword evidence="1" id="KW-0472">Membrane</keyword>
<organism evidence="2 3">
    <name type="scientific">Paenibacillus methanolicus</name>
    <dbReference type="NCBI Taxonomy" id="582686"/>
    <lineage>
        <taxon>Bacteria</taxon>
        <taxon>Bacillati</taxon>
        <taxon>Bacillota</taxon>
        <taxon>Bacilli</taxon>
        <taxon>Bacillales</taxon>
        <taxon>Paenibacillaceae</taxon>
        <taxon>Paenibacillus</taxon>
    </lineage>
</organism>
<evidence type="ECO:0000313" key="2">
    <source>
        <dbReference type="EMBL" id="TYP69608.1"/>
    </source>
</evidence>
<sequence length="39" mass="4358">MAALVDFVVDHWLPVSLVVLTALAIAYITAKHKALFYKE</sequence>
<protein>
    <submittedName>
        <fullName evidence="2">Uncharacterized protein</fullName>
    </submittedName>
</protein>
<comment type="caution">
    <text evidence="2">The sequence shown here is derived from an EMBL/GenBank/DDBJ whole genome shotgun (WGS) entry which is preliminary data.</text>
</comment>
<dbReference type="AlphaFoldDB" id="A0A5S5BTE1"/>
<accession>A0A5S5BTE1</accession>
<keyword evidence="1" id="KW-1133">Transmembrane helix</keyword>
<dbReference type="Proteomes" id="UP000323257">
    <property type="component" value="Unassembled WGS sequence"/>
</dbReference>
<feature type="transmembrane region" description="Helical" evidence="1">
    <location>
        <begin position="12"/>
        <end position="30"/>
    </location>
</feature>
<name>A0A5S5BTE1_9BACL</name>